<comment type="caution">
    <text evidence="3">The sequence shown here is derived from an EMBL/GenBank/DDBJ whole genome shotgun (WGS) entry which is preliminary data.</text>
</comment>
<proteinExistence type="predicted"/>
<gene>
    <name evidence="3" type="ORF">NO1_1138</name>
</gene>
<keyword evidence="4" id="KW-1185">Reference proteome</keyword>
<keyword evidence="1" id="KW-0677">Repeat</keyword>
<dbReference type="PANTHER" id="PTHR32305">
    <property type="match status" value="1"/>
</dbReference>
<evidence type="ECO:0000259" key="2">
    <source>
        <dbReference type="Pfam" id="PF25023"/>
    </source>
</evidence>
<evidence type="ECO:0000256" key="1">
    <source>
        <dbReference type="ARBA" id="ARBA00022737"/>
    </source>
</evidence>
<dbReference type="Gene3D" id="2.180.10.10">
    <property type="entry name" value="RHS repeat-associated core"/>
    <property type="match status" value="1"/>
</dbReference>
<dbReference type="InterPro" id="IPR050708">
    <property type="entry name" value="T6SS_VgrG/RHS"/>
</dbReference>
<dbReference type="EMBL" id="BGZN01000022">
    <property type="protein sequence ID" value="GBR73863.1"/>
    <property type="molecule type" value="Genomic_DNA"/>
</dbReference>
<name>A0A388TAS9_TERA1</name>
<feature type="domain" description="Teneurin-like YD-shell" evidence="2">
    <location>
        <begin position="3"/>
        <end position="125"/>
    </location>
</feature>
<reference evidence="3 4" key="1">
    <citation type="journal article" date="2019" name="ISME J.">
        <title>Genome analyses of uncultured TG2/ZB3 bacteria in 'Margulisbacteria' specifically attached to ectosymbiotic spirochetes of protists in the termite gut.</title>
        <authorList>
            <person name="Utami Y.D."/>
            <person name="Kuwahara H."/>
            <person name="Igai K."/>
            <person name="Murakami T."/>
            <person name="Sugaya K."/>
            <person name="Morikawa T."/>
            <person name="Nagura Y."/>
            <person name="Yuki M."/>
            <person name="Deevong P."/>
            <person name="Inoue T."/>
            <person name="Kihara K."/>
            <person name="Lo N."/>
            <person name="Yamada A."/>
            <person name="Ohkuma M."/>
            <person name="Hongoh Y."/>
        </authorList>
    </citation>
    <scope>NUCLEOTIDE SEQUENCE [LARGE SCALE GENOMIC DNA]</scope>
    <source>
        <strain evidence="3">NkOx7-01</strain>
    </source>
</reference>
<dbReference type="PANTHER" id="PTHR32305:SF15">
    <property type="entry name" value="PROTEIN RHSA-RELATED"/>
    <property type="match status" value="1"/>
</dbReference>
<protein>
    <recommendedName>
        <fullName evidence="2">Teneurin-like YD-shell domain-containing protein</fullName>
    </recommendedName>
</protein>
<evidence type="ECO:0000313" key="4">
    <source>
        <dbReference type="Proteomes" id="UP000269352"/>
    </source>
</evidence>
<dbReference type="InterPro" id="IPR056823">
    <property type="entry name" value="TEN-like_YD-shell"/>
</dbReference>
<organism evidence="3 4">
    <name type="scientific">Termititenax aidoneus</name>
    <dbReference type="NCBI Taxonomy" id="2218524"/>
    <lineage>
        <taxon>Bacteria</taxon>
        <taxon>Bacillati</taxon>
        <taxon>Candidatus Margulisiibacteriota</taxon>
        <taxon>Candidatus Termititenacia</taxon>
        <taxon>Candidatus Termititenacales</taxon>
        <taxon>Candidatus Termititenacaceae</taxon>
        <taxon>Candidatus Termititenax</taxon>
    </lineage>
</organism>
<accession>A0A388TAS9</accession>
<evidence type="ECO:0000313" key="3">
    <source>
        <dbReference type="EMBL" id="GBR73863.1"/>
    </source>
</evidence>
<dbReference type="Proteomes" id="UP000269352">
    <property type="component" value="Unassembled WGS sequence"/>
</dbReference>
<dbReference type="Pfam" id="PF25023">
    <property type="entry name" value="TEN_YD-shell"/>
    <property type="match status" value="1"/>
</dbReference>
<dbReference type="AlphaFoldDB" id="A0A388TAS9"/>
<sequence>MKMQSARYKYDTQYQLTGVEYSDLNRKPYIYRYDDNGNRTYFSNDHGEEYYAYEQYDRLIQRYTNSNAKTLYRYDDRGNLTSKERRDPNGIAETTDYEFDIQDRLRSIKHNSQTRAEYEYDSRGMRTRSVQYRIDKRPDPFALFAAPFDYAQGPPRSVRSDQYYWYGAGTEVLLDTDDKGNTTGLYIMAGGRKVASVAIVPDGERSRTVRATGRNTEQLRYYHTDALGSVTAITDGDGKIIEANICGPFSETEFSCKATLDAMTNPKNEWHGGNYNDAFWSGYKSGNQRQVYFPNFWVILSHEKNLLDCEHIFNAGQQRFGFGQQDCKTAGS</sequence>